<sequence length="64" mass="7268">MTGFTQTKDLYSNLRIIIMQQQSGRLAPTRASHAWKMALTNQDVNVISEVLAEMIFKLTINESL</sequence>
<evidence type="ECO:0000313" key="1">
    <source>
        <dbReference type="EMBL" id="STO40061.1"/>
    </source>
</evidence>
<evidence type="ECO:0000313" key="2">
    <source>
        <dbReference type="Proteomes" id="UP000254460"/>
    </source>
</evidence>
<dbReference type="EMBL" id="UGGJ01000005">
    <property type="protein sequence ID" value="STO40061.1"/>
    <property type="molecule type" value="Genomic_DNA"/>
</dbReference>
<gene>
    <name evidence="1" type="ORF">NCTC9706_04346</name>
</gene>
<name>A0A377HC37_ECOLX</name>
<dbReference type="RefSeq" id="WP_052991126.1">
    <property type="nucleotide sequence ID" value="NZ_CABEFB020000006.1"/>
</dbReference>
<accession>A0A377HC37</accession>
<dbReference type="AlphaFoldDB" id="A0A377HC37"/>
<reference evidence="1 2" key="1">
    <citation type="submission" date="2018-06" db="EMBL/GenBank/DDBJ databases">
        <authorList>
            <consortium name="Pathogen Informatics"/>
            <person name="Doyle S."/>
        </authorList>
    </citation>
    <scope>NUCLEOTIDE SEQUENCE [LARGE SCALE GENOMIC DNA]</scope>
    <source>
        <strain evidence="1 2">NCTC9706</strain>
    </source>
</reference>
<dbReference type="Proteomes" id="UP000254460">
    <property type="component" value="Unassembled WGS sequence"/>
</dbReference>
<protein>
    <submittedName>
        <fullName evidence="1">Uncharacterized protein</fullName>
    </submittedName>
</protein>
<organism evidence="1 2">
    <name type="scientific">Escherichia coli</name>
    <dbReference type="NCBI Taxonomy" id="562"/>
    <lineage>
        <taxon>Bacteria</taxon>
        <taxon>Pseudomonadati</taxon>
        <taxon>Pseudomonadota</taxon>
        <taxon>Gammaproteobacteria</taxon>
        <taxon>Enterobacterales</taxon>
        <taxon>Enterobacteriaceae</taxon>
        <taxon>Escherichia</taxon>
    </lineage>
</organism>
<proteinExistence type="predicted"/>